<keyword evidence="2" id="KW-1185">Reference proteome</keyword>
<gene>
    <name evidence="1" type="ORF">CYNAS_LOCUS7064</name>
</gene>
<sequence>MHGYKKALKMLCSCAQFGWLQVHTATKSRVAVYRIQICWADYGNLARITAQNVKERVWEHAKKSTLRIVLDTNATAKARMFQNQQIPWTWLHVNWDCNEKDAVWRVHM</sequence>
<dbReference type="AlphaFoldDB" id="A0AA36GMY1"/>
<dbReference type="EMBL" id="CATQJL010000112">
    <property type="protein sequence ID" value="CAJ0595081.1"/>
    <property type="molecule type" value="Genomic_DNA"/>
</dbReference>
<comment type="caution">
    <text evidence="1">The sequence shown here is derived from an EMBL/GenBank/DDBJ whole genome shotgun (WGS) entry which is preliminary data.</text>
</comment>
<protein>
    <submittedName>
        <fullName evidence="1">Uncharacterized protein</fullName>
    </submittedName>
</protein>
<dbReference type="Proteomes" id="UP001176961">
    <property type="component" value="Unassembled WGS sequence"/>
</dbReference>
<accession>A0AA36GMY1</accession>
<reference evidence="1" key="1">
    <citation type="submission" date="2023-07" db="EMBL/GenBank/DDBJ databases">
        <authorList>
            <consortium name="CYATHOMIX"/>
        </authorList>
    </citation>
    <scope>NUCLEOTIDE SEQUENCE</scope>
    <source>
        <strain evidence="1">N/A</strain>
    </source>
</reference>
<proteinExistence type="predicted"/>
<organism evidence="1 2">
    <name type="scientific">Cylicocyclus nassatus</name>
    <name type="common">Nematode worm</name>
    <dbReference type="NCBI Taxonomy" id="53992"/>
    <lineage>
        <taxon>Eukaryota</taxon>
        <taxon>Metazoa</taxon>
        <taxon>Ecdysozoa</taxon>
        <taxon>Nematoda</taxon>
        <taxon>Chromadorea</taxon>
        <taxon>Rhabditida</taxon>
        <taxon>Rhabditina</taxon>
        <taxon>Rhabditomorpha</taxon>
        <taxon>Strongyloidea</taxon>
        <taxon>Strongylidae</taxon>
        <taxon>Cylicocyclus</taxon>
    </lineage>
</organism>
<name>A0AA36GMY1_CYLNA</name>
<evidence type="ECO:0000313" key="1">
    <source>
        <dbReference type="EMBL" id="CAJ0595081.1"/>
    </source>
</evidence>
<evidence type="ECO:0000313" key="2">
    <source>
        <dbReference type="Proteomes" id="UP001176961"/>
    </source>
</evidence>